<evidence type="ECO:0000256" key="1">
    <source>
        <dbReference type="ARBA" id="ARBA00022645"/>
    </source>
</evidence>
<evidence type="ECO:0000256" key="7">
    <source>
        <dbReference type="ARBA" id="ARBA00034000"/>
    </source>
</evidence>
<keyword evidence="4" id="KW-0808">Transferase</keyword>
<keyword evidence="3" id="KW-0328">Glycosyltransferase</keyword>
<comment type="catalytic activity">
    <reaction evidence="8">
        <text>[GlcNAc-(1-&gt;4)-Mur2Ac(oyl-L-Ala-gamma-D-Glu-L-Lys-D-Ala-D-Ala)](n)-di-trans,octa-cis-undecaprenyl diphosphate + beta-D-GlcNAc-(1-&gt;4)-Mur2Ac(oyl-L-Ala-gamma-D-Glu-L-Lys-D-Ala-D-Ala)-di-trans,octa-cis-undecaprenyl diphosphate = [GlcNAc-(1-&gt;4)-Mur2Ac(oyl-L-Ala-gamma-D-Glu-L-Lys-D-Ala-D-Ala)](n+1)-di-trans,octa-cis-undecaprenyl diphosphate + di-trans,octa-cis-undecaprenyl diphosphate + H(+)</text>
        <dbReference type="Rhea" id="RHEA:23708"/>
        <dbReference type="Rhea" id="RHEA-COMP:9602"/>
        <dbReference type="Rhea" id="RHEA-COMP:9603"/>
        <dbReference type="ChEBI" id="CHEBI:15378"/>
        <dbReference type="ChEBI" id="CHEBI:58405"/>
        <dbReference type="ChEBI" id="CHEBI:60033"/>
        <dbReference type="ChEBI" id="CHEBI:78435"/>
        <dbReference type="EC" id="2.4.99.28"/>
    </reaction>
</comment>
<organism evidence="13 14">
    <name type="scientific">Kibdelosporangium banguiense</name>
    <dbReference type="NCBI Taxonomy" id="1365924"/>
    <lineage>
        <taxon>Bacteria</taxon>
        <taxon>Bacillati</taxon>
        <taxon>Actinomycetota</taxon>
        <taxon>Actinomycetes</taxon>
        <taxon>Pseudonocardiales</taxon>
        <taxon>Pseudonocardiaceae</taxon>
        <taxon>Kibdelosporangium</taxon>
    </lineage>
</organism>
<dbReference type="Pfam" id="PF00905">
    <property type="entry name" value="Transpeptidase"/>
    <property type="match status" value="1"/>
</dbReference>
<dbReference type="GO" id="GO:0004180">
    <property type="term" value="F:carboxypeptidase activity"/>
    <property type="evidence" value="ECO:0007669"/>
    <property type="project" value="UniProtKB-KW"/>
</dbReference>
<feature type="compositionally biased region" description="Low complexity" evidence="9">
    <location>
        <begin position="883"/>
        <end position="894"/>
    </location>
</feature>
<keyword evidence="14" id="KW-1185">Reference proteome</keyword>
<dbReference type="EMBL" id="JAGINW010000001">
    <property type="protein sequence ID" value="MBP2321897.1"/>
    <property type="molecule type" value="Genomic_DNA"/>
</dbReference>
<dbReference type="Gene3D" id="1.10.3810.10">
    <property type="entry name" value="Biosynthetic peptidoglycan transglycosylase-like"/>
    <property type="match status" value="1"/>
</dbReference>
<feature type="domain" description="Penicillin-binding protein transpeptidase" evidence="11">
    <location>
        <begin position="502"/>
        <end position="791"/>
    </location>
</feature>
<keyword evidence="5" id="KW-0378">Hydrolase</keyword>
<feature type="compositionally biased region" description="Pro residues" evidence="9">
    <location>
        <begin position="98"/>
        <end position="108"/>
    </location>
</feature>
<keyword evidence="2" id="KW-0645">Protease</keyword>
<dbReference type="InterPro" id="IPR001264">
    <property type="entry name" value="Glyco_trans_51"/>
</dbReference>
<evidence type="ECO:0000256" key="3">
    <source>
        <dbReference type="ARBA" id="ARBA00022676"/>
    </source>
</evidence>
<feature type="compositionally biased region" description="Polar residues" evidence="9">
    <location>
        <begin position="843"/>
        <end position="869"/>
    </location>
</feature>
<feature type="compositionally biased region" description="Basic and acidic residues" evidence="9">
    <location>
        <begin position="870"/>
        <end position="879"/>
    </location>
</feature>
<evidence type="ECO:0000256" key="6">
    <source>
        <dbReference type="ARBA" id="ARBA00023268"/>
    </source>
</evidence>
<comment type="caution">
    <text evidence="13">The sequence shown here is derived from an EMBL/GenBank/DDBJ whole genome shotgun (WGS) entry which is preliminary data.</text>
</comment>
<dbReference type="SUPFAM" id="SSF56601">
    <property type="entry name" value="beta-lactamase/transpeptidase-like"/>
    <property type="match status" value="1"/>
</dbReference>
<keyword evidence="10" id="KW-0812">Transmembrane</keyword>
<dbReference type="PANTHER" id="PTHR32282">
    <property type="entry name" value="BINDING PROTEIN TRANSPEPTIDASE, PUTATIVE-RELATED"/>
    <property type="match status" value="1"/>
</dbReference>
<feature type="compositionally biased region" description="Basic and acidic residues" evidence="9">
    <location>
        <begin position="16"/>
        <end position="26"/>
    </location>
</feature>
<evidence type="ECO:0000256" key="9">
    <source>
        <dbReference type="SAM" id="MobiDB-lite"/>
    </source>
</evidence>
<accession>A0ABS4TBW5</accession>
<dbReference type="SUPFAM" id="SSF53955">
    <property type="entry name" value="Lysozyme-like"/>
    <property type="match status" value="1"/>
</dbReference>
<evidence type="ECO:0000256" key="5">
    <source>
        <dbReference type="ARBA" id="ARBA00022801"/>
    </source>
</evidence>
<evidence type="ECO:0000313" key="14">
    <source>
        <dbReference type="Proteomes" id="UP001519332"/>
    </source>
</evidence>
<evidence type="ECO:0000256" key="10">
    <source>
        <dbReference type="SAM" id="Phobius"/>
    </source>
</evidence>
<dbReference type="InterPro" id="IPR001460">
    <property type="entry name" value="PCN-bd_Tpept"/>
</dbReference>
<feature type="region of interest" description="Disordered" evidence="9">
    <location>
        <begin position="126"/>
        <end position="183"/>
    </location>
</feature>
<evidence type="ECO:0000313" key="13">
    <source>
        <dbReference type="EMBL" id="MBP2321897.1"/>
    </source>
</evidence>
<feature type="compositionally biased region" description="Pro residues" evidence="9">
    <location>
        <begin position="71"/>
        <end position="90"/>
    </location>
</feature>
<dbReference type="InterPro" id="IPR050396">
    <property type="entry name" value="Glycosyltr_51/Transpeptidase"/>
</dbReference>
<feature type="region of interest" description="Disordered" evidence="9">
    <location>
        <begin position="843"/>
        <end position="922"/>
    </location>
</feature>
<feature type="compositionally biased region" description="Basic and acidic residues" evidence="9">
    <location>
        <begin position="142"/>
        <end position="154"/>
    </location>
</feature>
<name>A0ABS4TBW5_9PSEU</name>
<dbReference type="Gene3D" id="3.40.710.10">
    <property type="entry name" value="DD-peptidase/beta-lactamase superfamily"/>
    <property type="match status" value="1"/>
</dbReference>
<evidence type="ECO:0000259" key="11">
    <source>
        <dbReference type="Pfam" id="PF00905"/>
    </source>
</evidence>
<dbReference type="PANTHER" id="PTHR32282:SF34">
    <property type="entry name" value="PENICILLIN-BINDING PROTEIN 1A"/>
    <property type="match status" value="1"/>
</dbReference>
<gene>
    <name evidence="13" type="ORF">JOF56_002282</name>
</gene>
<comment type="catalytic activity">
    <reaction evidence="7">
        <text>Preferential cleavage: (Ac)2-L-Lys-D-Ala-|-D-Ala. Also transpeptidation of peptidyl-alanyl moieties that are N-acyl substituents of D-alanine.</text>
        <dbReference type="EC" id="3.4.16.4"/>
    </reaction>
</comment>
<keyword evidence="6" id="KW-0511">Multifunctional enzyme</keyword>
<dbReference type="RefSeq" id="WP_209637044.1">
    <property type="nucleotide sequence ID" value="NZ_JAGINW010000001.1"/>
</dbReference>
<keyword evidence="10" id="KW-1133">Transmembrane helix</keyword>
<proteinExistence type="predicted"/>
<dbReference type="InterPro" id="IPR036950">
    <property type="entry name" value="PBP_transglycosylase"/>
</dbReference>
<keyword evidence="10" id="KW-0472">Membrane</keyword>
<feature type="compositionally biased region" description="Acidic residues" evidence="9">
    <location>
        <begin position="155"/>
        <end position="176"/>
    </location>
</feature>
<feature type="transmembrane region" description="Helical" evidence="10">
    <location>
        <begin position="193"/>
        <end position="213"/>
    </location>
</feature>
<dbReference type="InterPro" id="IPR012338">
    <property type="entry name" value="Beta-lactam/transpept-like"/>
</dbReference>
<evidence type="ECO:0000256" key="2">
    <source>
        <dbReference type="ARBA" id="ARBA00022670"/>
    </source>
</evidence>
<keyword evidence="1 13" id="KW-0121">Carboxypeptidase</keyword>
<feature type="region of interest" description="Disordered" evidence="9">
    <location>
        <begin position="1"/>
        <end position="114"/>
    </location>
</feature>
<feature type="domain" description="Glycosyl transferase family 51" evidence="12">
    <location>
        <begin position="242"/>
        <end position="411"/>
    </location>
</feature>
<protein>
    <submittedName>
        <fullName evidence="13">Membrane peptidoglycan carboxypeptidase</fullName>
    </submittedName>
</protein>
<feature type="compositionally biased region" description="Gly residues" evidence="9">
    <location>
        <begin position="895"/>
        <end position="922"/>
    </location>
</feature>
<dbReference type="Proteomes" id="UP001519332">
    <property type="component" value="Unassembled WGS sequence"/>
</dbReference>
<dbReference type="Pfam" id="PF00912">
    <property type="entry name" value="Transgly"/>
    <property type="match status" value="1"/>
</dbReference>
<dbReference type="InterPro" id="IPR023346">
    <property type="entry name" value="Lysozyme-like_dom_sf"/>
</dbReference>
<reference evidence="13 14" key="1">
    <citation type="submission" date="2021-03" db="EMBL/GenBank/DDBJ databases">
        <title>Sequencing the genomes of 1000 actinobacteria strains.</title>
        <authorList>
            <person name="Klenk H.-P."/>
        </authorList>
    </citation>
    <scope>NUCLEOTIDE SEQUENCE [LARGE SCALE GENOMIC DNA]</scope>
    <source>
        <strain evidence="13 14">DSM 46670</strain>
    </source>
</reference>
<evidence type="ECO:0000256" key="8">
    <source>
        <dbReference type="ARBA" id="ARBA00049902"/>
    </source>
</evidence>
<evidence type="ECO:0000259" key="12">
    <source>
        <dbReference type="Pfam" id="PF00912"/>
    </source>
</evidence>
<sequence>MNDHRDPQWPTGDDPDAGRRGRRQEQSGESTGFWKPSFDDDAPAQPQWPTEAPPERPTTQHPRPPMGRNGGPPPGGPARPPGRPPGPGGPGGPGGPRQMPPGARPPGPGQAGQQTVVVRQGTGNPAEQATDMITPLHGRGRTSPEPELLTHREFEDEGYGYDDPDSQYDEPLESEEDARRRRRKKIWRRVRRTSYVFMALMMIAPLVAFFVAYQIVDVPDPKTIAAQLDKTVTVKWGDGSNFTTIAPEGRRTLVTKEQIPDTVKHAVFAAEDNTFETNNGFDVSGIMRAVWNNVTGGGGGGSTITQQYVKKATRDEQKTLTRKFMELATAYKMSNTMNKDDIITAYLNTIYFGKRAYGIAAAAKVYYNRDKLEDLTPEEAATLAGVIQQPGRAGGDPDWVQERWNYVMNKMVEQKWYPADKRKAAQFPQMANVAQTNNQMTPDMQLIWEQAKRELDAQGISEEKLGKNGYNVELTIDPAAQKLAKDAIDTVMAGQPQNLRQALVAVDPATGRVLAYYGYNAAKNGFDYARAWQNPGSSFKPFDLVALLHKGKGLGEVYDGTTPRMFGPNCEKNPKNCSVINNSENSDKCGKQCTVAKAMELSINTVFADIAYNEVGTKKVAEAAIEAGIPKNVGAKGIPIEGTTAQPDLNIAIGGGDYQARPINMAGAYATFAANGTKRTPHLVAKVTDPNDNNKIVLDSDGANSGGEAAFSKNDPEENSKIARNVTESLIPVVANNEKLKCADGRICAGKTGTHGCAEVAGKTKKSDNCAAWMVGYTPQISAAVWVGTDDNTPVRNKQGKAVFGSGLSGEIWKKFMDTYLKGKEKEKFSEYVAIGKSAQDAVITNTNPQTNRQTDPNTNRATTQNSENKPPDDTDDKPTTPPKTTNTRPTFTIPGGGAGGGGGGGGGNGGTNGDEFSSGGG</sequence>
<evidence type="ECO:0000256" key="4">
    <source>
        <dbReference type="ARBA" id="ARBA00022679"/>
    </source>
</evidence>